<keyword evidence="3" id="KW-0812">Transmembrane</keyword>
<comment type="caution">
    <text evidence="4">The sequence shown here is derived from an EMBL/GenBank/DDBJ whole genome shotgun (WGS) entry which is preliminary data.</text>
</comment>
<dbReference type="Proteomes" id="UP000594638">
    <property type="component" value="Unassembled WGS sequence"/>
</dbReference>
<dbReference type="InterPro" id="IPR002401">
    <property type="entry name" value="Cyt_P450_E_grp-I"/>
</dbReference>
<accession>A0A8S0SR87</accession>
<dbReference type="SUPFAM" id="SSF48264">
    <property type="entry name" value="Cytochrome P450"/>
    <property type="match status" value="1"/>
</dbReference>
<name>A0A8S0SR87_OLEEU</name>
<dbReference type="AlphaFoldDB" id="A0A8S0SR87"/>
<feature type="transmembrane region" description="Helical" evidence="3">
    <location>
        <begin position="34"/>
        <end position="54"/>
    </location>
</feature>
<keyword evidence="3" id="KW-1133">Transmembrane helix</keyword>
<dbReference type="PANTHER" id="PTHR47951:SF7">
    <property type="entry name" value="FLAVONOID 3',5'-HYDROXYLASE-LIKE ISOFORM X1"/>
    <property type="match status" value="1"/>
</dbReference>
<evidence type="ECO:0000313" key="4">
    <source>
        <dbReference type="EMBL" id="CAA2995307.1"/>
    </source>
</evidence>
<dbReference type="Pfam" id="PF00067">
    <property type="entry name" value="p450"/>
    <property type="match status" value="1"/>
</dbReference>
<dbReference type="EMBL" id="CACTIH010005496">
    <property type="protein sequence ID" value="CAA2995307.1"/>
    <property type="molecule type" value="Genomic_DNA"/>
</dbReference>
<dbReference type="OrthoDB" id="2789670at2759"/>
<comment type="subcellular location">
    <subcellularLocation>
        <location evidence="1">Membrane</location>
        <topology evidence="1">Single-pass membrane protein</topology>
    </subcellularLocation>
</comment>
<reference evidence="4 5" key="1">
    <citation type="submission" date="2019-12" db="EMBL/GenBank/DDBJ databases">
        <authorList>
            <person name="Alioto T."/>
            <person name="Alioto T."/>
            <person name="Gomez Garrido J."/>
        </authorList>
    </citation>
    <scope>NUCLEOTIDE SEQUENCE [LARGE SCALE GENOMIC DNA]</scope>
</reference>
<keyword evidence="5" id="KW-1185">Reference proteome</keyword>
<dbReference type="GO" id="GO:0016705">
    <property type="term" value="F:oxidoreductase activity, acting on paired donors, with incorporation or reduction of molecular oxygen"/>
    <property type="evidence" value="ECO:0007669"/>
    <property type="project" value="InterPro"/>
</dbReference>
<dbReference type="InterPro" id="IPR036396">
    <property type="entry name" value="Cyt_P450_sf"/>
</dbReference>
<dbReference type="PANTHER" id="PTHR47951">
    <property type="entry name" value="OS08G0547900 PROTEIN"/>
    <property type="match status" value="1"/>
</dbReference>
<proteinExistence type="predicted"/>
<dbReference type="GO" id="GO:0016020">
    <property type="term" value="C:membrane"/>
    <property type="evidence" value="ECO:0007669"/>
    <property type="project" value="UniProtKB-SubCell"/>
</dbReference>
<evidence type="ECO:0000256" key="2">
    <source>
        <dbReference type="ARBA" id="ARBA00023002"/>
    </source>
</evidence>
<dbReference type="InterPro" id="IPR001128">
    <property type="entry name" value="Cyt_P450"/>
</dbReference>
<dbReference type="PRINTS" id="PR00463">
    <property type="entry name" value="EP450I"/>
</dbReference>
<keyword evidence="3" id="KW-0472">Membrane</keyword>
<protein>
    <submittedName>
        <fullName evidence="4">Ferruginol synthase-like</fullName>
    </submittedName>
</protein>
<dbReference type="Gene3D" id="1.10.630.10">
    <property type="entry name" value="Cytochrome P450"/>
    <property type="match status" value="1"/>
</dbReference>
<evidence type="ECO:0000256" key="3">
    <source>
        <dbReference type="SAM" id="Phobius"/>
    </source>
</evidence>
<dbReference type="GO" id="GO:0005506">
    <property type="term" value="F:iron ion binding"/>
    <property type="evidence" value="ECO:0007669"/>
    <property type="project" value="InterPro"/>
</dbReference>
<dbReference type="PRINTS" id="PR00385">
    <property type="entry name" value="P450"/>
</dbReference>
<evidence type="ECO:0000313" key="5">
    <source>
        <dbReference type="Proteomes" id="UP000594638"/>
    </source>
</evidence>
<evidence type="ECO:0000256" key="1">
    <source>
        <dbReference type="ARBA" id="ARBA00004167"/>
    </source>
</evidence>
<dbReference type="GO" id="GO:0020037">
    <property type="term" value="F:heme binding"/>
    <property type="evidence" value="ECO:0007669"/>
    <property type="project" value="InterPro"/>
</dbReference>
<dbReference type="GO" id="GO:0004497">
    <property type="term" value="F:monooxygenase activity"/>
    <property type="evidence" value="ECO:0007669"/>
    <property type="project" value="InterPro"/>
</dbReference>
<keyword evidence="2" id="KW-0560">Oxidoreductase</keyword>
<organism evidence="4 5">
    <name type="scientific">Olea europaea subsp. europaea</name>
    <dbReference type="NCBI Taxonomy" id="158383"/>
    <lineage>
        <taxon>Eukaryota</taxon>
        <taxon>Viridiplantae</taxon>
        <taxon>Streptophyta</taxon>
        <taxon>Embryophyta</taxon>
        <taxon>Tracheophyta</taxon>
        <taxon>Spermatophyta</taxon>
        <taxon>Magnoliopsida</taxon>
        <taxon>eudicotyledons</taxon>
        <taxon>Gunneridae</taxon>
        <taxon>Pentapetalae</taxon>
        <taxon>asterids</taxon>
        <taxon>lamiids</taxon>
        <taxon>Lamiales</taxon>
        <taxon>Oleaceae</taxon>
        <taxon>Oleeae</taxon>
        <taxon>Olea</taxon>
    </lineage>
</organism>
<dbReference type="Gramene" id="OE9A106211T1">
    <property type="protein sequence ID" value="OE9A106211C1"/>
    <property type="gene ID" value="OE9A106211"/>
</dbReference>
<gene>
    <name evidence="4" type="ORF">OLEA9_A106211</name>
</gene>
<sequence>MAVVCIEFMNLCYIKQCYLSISSSILSSKMMEELVSSAFGFLIVIASIFCYSLIFKKPSKETALLPPGPRGLPILGYLPFLSTNLHHQFTELAHRYGPIYRIWLGKKLCLVINSPSLIKEVVRDQDMILANHDAPVAGLIATYGGLDIVWSPNGPYWRDMRKLFVRELLSNNNLEASYKLRKDEVRKAIRNVYTKIGTSIEIGELAFVTEFNVVLNLLWGGTIDGDKRDKVGAEFHKVATKVVDLIGKPNISDFFPVLARFDIQGIAKEMKNCLPHIDGILDNVINERMKMDSGGGEEDNRKDFLKILLELKEKNTSINLIQIKAILMDIVVGGTDTTATTVEWVMTEILRNPDVMKRVQQEITNVVGINNSVEEFHVAKRKYLYAIVKETFRLHPPLPLLVPRISSES</sequence>